<dbReference type="Gene3D" id="2.10.109.10">
    <property type="entry name" value="Umud Fragment, subunit A"/>
    <property type="match status" value="1"/>
</dbReference>
<dbReference type="Proteomes" id="UP000230671">
    <property type="component" value="Unassembled WGS sequence"/>
</dbReference>
<comment type="catalytic activity">
    <reaction evidence="5">
        <text>Cleavage of hydrophobic, N-terminal signal or leader sequences from secreted and periplasmic proteins.</text>
        <dbReference type="EC" id="3.4.21.89"/>
    </reaction>
</comment>
<dbReference type="GO" id="GO:0004252">
    <property type="term" value="F:serine-type endopeptidase activity"/>
    <property type="evidence" value="ECO:0007669"/>
    <property type="project" value="InterPro"/>
</dbReference>
<protein>
    <recommendedName>
        <fullName evidence="5">Signal peptidase I</fullName>
        <ecNumber evidence="5">3.4.21.89</ecNumber>
    </recommendedName>
</protein>
<evidence type="ECO:0000313" key="7">
    <source>
        <dbReference type="EMBL" id="PIP50819.1"/>
    </source>
</evidence>
<feature type="active site" evidence="4">
    <location>
        <position position="93"/>
    </location>
</feature>
<evidence type="ECO:0000256" key="5">
    <source>
        <dbReference type="RuleBase" id="RU362042"/>
    </source>
</evidence>
<dbReference type="PROSITE" id="PS00501">
    <property type="entry name" value="SPASE_I_1"/>
    <property type="match status" value="1"/>
</dbReference>
<proteinExistence type="inferred from homology"/>
<keyword evidence="3 5" id="KW-0378">Hydrolase</keyword>
<dbReference type="PANTHER" id="PTHR43390:SF1">
    <property type="entry name" value="CHLOROPLAST PROCESSING PEPTIDASE"/>
    <property type="match status" value="1"/>
</dbReference>
<dbReference type="Pfam" id="PF10502">
    <property type="entry name" value="Peptidase_S26"/>
    <property type="match status" value="1"/>
</dbReference>
<feature type="active site" evidence="4">
    <location>
        <position position="49"/>
    </location>
</feature>
<comment type="similarity">
    <text evidence="1 5">Belongs to the peptidase S26 family.</text>
</comment>
<dbReference type="CDD" id="cd06530">
    <property type="entry name" value="S26_SPase_I"/>
    <property type="match status" value="1"/>
</dbReference>
<dbReference type="PRINTS" id="PR00727">
    <property type="entry name" value="LEADERPTASE"/>
</dbReference>
<comment type="subcellular location">
    <subcellularLocation>
        <location evidence="5">Membrane</location>
        <topology evidence="5">Single-pass type II membrane protein</topology>
    </subcellularLocation>
</comment>
<dbReference type="InterPro" id="IPR000223">
    <property type="entry name" value="Pept_S26A_signal_pept_1"/>
</dbReference>
<dbReference type="EC" id="3.4.21.89" evidence="5"/>
<keyword evidence="5" id="KW-1133">Transmembrane helix</keyword>
<dbReference type="AlphaFoldDB" id="A0A2H0AZG9"/>
<feature type="transmembrane region" description="Helical" evidence="5">
    <location>
        <begin position="21"/>
        <end position="45"/>
    </location>
</feature>
<dbReference type="NCBIfam" id="TIGR02227">
    <property type="entry name" value="sigpep_I_bact"/>
    <property type="match status" value="1"/>
</dbReference>
<dbReference type="GO" id="GO:0009003">
    <property type="term" value="F:signal peptidase activity"/>
    <property type="evidence" value="ECO:0007669"/>
    <property type="project" value="UniProtKB-EC"/>
</dbReference>
<dbReference type="EMBL" id="PCSO01000085">
    <property type="protein sequence ID" value="PIP50819.1"/>
    <property type="molecule type" value="Genomic_DNA"/>
</dbReference>
<gene>
    <name evidence="7" type="primary">lepB</name>
    <name evidence="7" type="ORF">COX11_02065</name>
</gene>
<dbReference type="PANTHER" id="PTHR43390">
    <property type="entry name" value="SIGNAL PEPTIDASE I"/>
    <property type="match status" value="1"/>
</dbReference>
<evidence type="ECO:0000256" key="1">
    <source>
        <dbReference type="ARBA" id="ARBA00009370"/>
    </source>
</evidence>
<reference evidence="7 8" key="1">
    <citation type="submission" date="2017-09" db="EMBL/GenBank/DDBJ databases">
        <title>Depth-based differentiation of microbial function through sediment-hosted aquifers and enrichment of novel symbionts in the deep terrestrial subsurface.</title>
        <authorList>
            <person name="Probst A.J."/>
            <person name="Ladd B."/>
            <person name="Jarett J.K."/>
            <person name="Geller-Mcgrath D.E."/>
            <person name="Sieber C.M."/>
            <person name="Emerson J.B."/>
            <person name="Anantharaman K."/>
            <person name="Thomas B.C."/>
            <person name="Malmstrom R."/>
            <person name="Stieglmeier M."/>
            <person name="Klingl A."/>
            <person name="Woyke T."/>
            <person name="Ryan C.M."/>
            <person name="Banfield J.F."/>
        </authorList>
    </citation>
    <scope>NUCLEOTIDE SEQUENCE [LARGE SCALE GENOMIC DNA]</scope>
    <source>
        <strain evidence="7">CG23_combo_of_CG06-09_8_20_14_all_41_73</strain>
    </source>
</reference>
<keyword evidence="5" id="KW-0472">Membrane</keyword>
<dbReference type="InterPro" id="IPR019533">
    <property type="entry name" value="Peptidase_S26"/>
</dbReference>
<comment type="caution">
    <text evidence="7">The sequence shown here is derived from an EMBL/GenBank/DDBJ whole genome shotgun (WGS) entry which is preliminary data.</text>
</comment>
<dbReference type="GO" id="GO:0006465">
    <property type="term" value="P:signal peptide processing"/>
    <property type="evidence" value="ECO:0007669"/>
    <property type="project" value="InterPro"/>
</dbReference>
<evidence type="ECO:0000259" key="6">
    <source>
        <dbReference type="Pfam" id="PF10502"/>
    </source>
</evidence>
<accession>A0A2H0AZG9</accession>
<name>A0A2H0AZG9_9BACT</name>
<dbReference type="SUPFAM" id="SSF51306">
    <property type="entry name" value="LexA/Signal peptidase"/>
    <property type="match status" value="1"/>
</dbReference>
<feature type="domain" description="Peptidase S26" evidence="6">
    <location>
        <begin position="20"/>
        <end position="173"/>
    </location>
</feature>
<keyword evidence="2 5" id="KW-0645">Protease</keyword>
<evidence type="ECO:0000256" key="4">
    <source>
        <dbReference type="PIRSR" id="PIRSR600223-1"/>
    </source>
</evidence>
<evidence type="ECO:0000313" key="8">
    <source>
        <dbReference type="Proteomes" id="UP000230671"/>
    </source>
</evidence>
<organism evidence="7 8">
    <name type="scientific">Candidatus Berkelbacteria bacterium CG23_combo_of_CG06-09_8_20_14_all_41_73</name>
    <dbReference type="NCBI Taxonomy" id="1974519"/>
    <lineage>
        <taxon>Bacteria</taxon>
        <taxon>Candidatus Berkelbacteria</taxon>
    </lineage>
</organism>
<evidence type="ECO:0000256" key="2">
    <source>
        <dbReference type="ARBA" id="ARBA00022670"/>
    </source>
</evidence>
<dbReference type="InterPro" id="IPR019756">
    <property type="entry name" value="Pept_S26A_signal_pept_1_Ser-AS"/>
</dbReference>
<dbReference type="InterPro" id="IPR036286">
    <property type="entry name" value="LexA/Signal_pep-like_sf"/>
</dbReference>
<keyword evidence="5" id="KW-0812">Transmembrane</keyword>
<dbReference type="GO" id="GO:0016020">
    <property type="term" value="C:membrane"/>
    <property type="evidence" value="ECO:0007669"/>
    <property type="project" value="UniProtKB-SubCell"/>
</dbReference>
<evidence type="ECO:0000256" key="3">
    <source>
        <dbReference type="ARBA" id="ARBA00022801"/>
    </source>
</evidence>
<sequence>MINRDTITGKIIYGGGFVFDFARWLVVLAIVLSLLHYFVITIYIVDGVSMDPTLLSGEVGVLNKITYTLGNPERGDVVVVKYPGDPEHKRYVKRVIGLPNEKLTVKDGAVFINDRRLIENYLPSYVTTEKDGNWQLGSDEYFLMGDNRPNSNDSRYFGPVEKRFIIGKTVWILMSRFESIITPTYIL</sequence>